<dbReference type="InterPro" id="IPR006102">
    <property type="entry name" value="Ig-like_GH2"/>
</dbReference>
<dbReference type="Gene3D" id="3.20.20.80">
    <property type="entry name" value="Glycosidases"/>
    <property type="match status" value="1"/>
</dbReference>
<dbReference type="InterPro" id="IPR036156">
    <property type="entry name" value="Beta-gal/glucu_dom_sf"/>
</dbReference>
<dbReference type="InterPro" id="IPR051913">
    <property type="entry name" value="GH2_Domain-Containing"/>
</dbReference>
<dbReference type="Pfam" id="PF02837">
    <property type="entry name" value="Glyco_hydro_2_N"/>
    <property type="match status" value="1"/>
</dbReference>
<feature type="domain" description="Glycoside hydrolase family 2 catalytic" evidence="6">
    <location>
        <begin position="289"/>
        <end position="583"/>
    </location>
</feature>
<evidence type="ECO:0000259" key="5">
    <source>
        <dbReference type="Pfam" id="PF00703"/>
    </source>
</evidence>
<dbReference type="SUPFAM" id="SSF51445">
    <property type="entry name" value="(Trans)glycosidases"/>
    <property type="match status" value="1"/>
</dbReference>
<proteinExistence type="inferred from homology"/>
<feature type="domain" description="Glycoside hydrolase family 2 immunoglobulin-like beta-sandwich" evidence="5">
    <location>
        <begin position="183"/>
        <end position="282"/>
    </location>
</feature>
<evidence type="ECO:0000256" key="3">
    <source>
        <dbReference type="ARBA" id="ARBA00023295"/>
    </source>
</evidence>
<gene>
    <name evidence="9" type="ORF">PEPS_33750</name>
</gene>
<dbReference type="PANTHER" id="PTHR42732">
    <property type="entry name" value="BETA-GALACTOSIDASE"/>
    <property type="match status" value="1"/>
</dbReference>
<evidence type="ECO:0000256" key="1">
    <source>
        <dbReference type="ARBA" id="ARBA00007401"/>
    </source>
</evidence>
<dbReference type="InterPro" id="IPR006101">
    <property type="entry name" value="Glyco_hydro_2"/>
</dbReference>
<sequence length="861" mass="96799">MKYFLLSLLAVCLLPFQGICQTSSFNGGWSFALSDASGHPNAKMEAIHIPHTYNLDAYKTKDYYRGYAVYEKQFTIDKAEAGRLHYLHFEGVNSKAQVFLNDQLLGAHQGGYTAFNIALDKALKFGATNRLKVVVNNENKNLAPLSGDFTIFGGIYRDVWMVSKAKTHFDLDQLGGWGGIIRTPKVSASQASLSFEGKINSAQSQNLKMEVVLTAPDGSKVMAKTFKKYFHKGTKSWHVEMPTVNKPQLWSPDSPLLYHLTATLKDRHGRTLDTFSHQVGFRWFAINAQNQFELNGAPLKLIGASRHQDKAPYGIAVSDEQHFADMKMIKDMGGNFTRLAHYPQDPAVLDACDRLGIIVWQEIPLVDIMSKNEAFTSSATNMLKEMIEQYRNNPSIAIWGLMNEACIQVKYRIKKKEPRDLFCLWTAKFGKSLNKLAKEEDPSRLTAMAFNEDINYDRYGMSGIADITGWNLYPGWYGGQLKGFEHFIAEQHRLFPHRALFISEFGAGSDARIHANNPQKFDFSMEYQQKYLEHYLKVIQNTDYIMGGSVWNLADFSSASRQESMVHINNKGLVHLDHTPKDVYYFLQACLVKDRPIVHIATDDWANRTQVTEGDRAKIEVKVYTNQNHLSLFVNGIDHGERTVRNHIARWKMQNKSGVYQLIAAKNRTMDVATLSLNNIPAKLKKGAPVNIHINAGSSVIYTDHAKTTWFADRAYSEGGWGFIGGEHFKQGDRNGTVATIKDTDEQPLFQTARIGDFSYKFDVAPGTYQLALNFADLSNWGPQSAYLLNNQQGQQTKVGAIDVEINGKVVLKNFTPAQVVGGHRALVKKLLIQNDQQQLNIKITGSNGQAFLNGLSLISK</sequence>
<dbReference type="PRINTS" id="PR00132">
    <property type="entry name" value="GLHYDRLASE2"/>
</dbReference>
<dbReference type="Pfam" id="PF00703">
    <property type="entry name" value="Glyco_hydro_2"/>
    <property type="match status" value="1"/>
</dbReference>
<dbReference type="InterPro" id="IPR021720">
    <property type="entry name" value="Malectin_dom"/>
</dbReference>
<comment type="similarity">
    <text evidence="1">Belongs to the glycosyl hydrolase 2 family.</text>
</comment>
<feature type="chain" id="PRO_5045159087" evidence="4">
    <location>
        <begin position="21"/>
        <end position="861"/>
    </location>
</feature>
<dbReference type="InterPro" id="IPR006104">
    <property type="entry name" value="Glyco_hydro_2_N"/>
</dbReference>
<feature type="signal peptide" evidence="4">
    <location>
        <begin position="1"/>
        <end position="20"/>
    </location>
</feature>
<keyword evidence="10" id="KW-1185">Reference proteome</keyword>
<geneLocation type="plasmid" evidence="9 10">
    <name>pPP1</name>
</geneLocation>
<evidence type="ECO:0000256" key="2">
    <source>
        <dbReference type="ARBA" id="ARBA00022801"/>
    </source>
</evidence>
<dbReference type="Gene3D" id="2.60.120.430">
    <property type="entry name" value="Galactose-binding lectin"/>
    <property type="match status" value="1"/>
</dbReference>
<dbReference type="Proteomes" id="UP001354989">
    <property type="component" value="Plasmid pPP1"/>
</dbReference>
<evidence type="ECO:0000259" key="8">
    <source>
        <dbReference type="Pfam" id="PF11721"/>
    </source>
</evidence>
<evidence type="ECO:0000259" key="7">
    <source>
        <dbReference type="Pfam" id="PF02837"/>
    </source>
</evidence>
<accession>A0ABN6LD39</accession>
<feature type="domain" description="Malectin" evidence="8">
    <location>
        <begin position="691"/>
        <end position="846"/>
    </location>
</feature>
<keyword evidence="4" id="KW-0732">Signal</keyword>
<reference evidence="9 10" key="1">
    <citation type="submission" date="2021-12" db="EMBL/GenBank/DDBJ databases">
        <title>Genome sequencing of bacteria with rrn-lacking chromosome and rrn-plasmid.</title>
        <authorList>
            <person name="Anda M."/>
            <person name="Iwasaki W."/>
        </authorList>
    </citation>
    <scope>NUCLEOTIDE SEQUENCE [LARGE SCALE GENOMIC DNA]</scope>
    <source>
        <strain evidence="9 10">NBRC 101262</strain>
        <plasmid evidence="9 10">pPP1</plasmid>
    </source>
</reference>
<evidence type="ECO:0000259" key="6">
    <source>
        <dbReference type="Pfam" id="PF02836"/>
    </source>
</evidence>
<dbReference type="InterPro" id="IPR017853">
    <property type="entry name" value="GH"/>
</dbReference>
<dbReference type="InterPro" id="IPR006103">
    <property type="entry name" value="Glyco_hydro_2_cat"/>
</dbReference>
<dbReference type="SUPFAM" id="SSF49303">
    <property type="entry name" value="beta-Galactosidase/glucuronidase domain"/>
    <property type="match status" value="1"/>
</dbReference>
<keyword evidence="2" id="KW-0378">Hydrolase</keyword>
<dbReference type="InterPro" id="IPR008979">
    <property type="entry name" value="Galactose-bd-like_sf"/>
</dbReference>
<dbReference type="Pfam" id="PF11721">
    <property type="entry name" value="Malectin"/>
    <property type="match status" value="1"/>
</dbReference>
<dbReference type="RefSeq" id="WP_338398272.1">
    <property type="nucleotide sequence ID" value="NZ_AP025293.1"/>
</dbReference>
<organism evidence="9 10">
    <name type="scientific">Persicobacter psychrovividus</name>
    <dbReference type="NCBI Taxonomy" id="387638"/>
    <lineage>
        <taxon>Bacteria</taxon>
        <taxon>Pseudomonadati</taxon>
        <taxon>Bacteroidota</taxon>
        <taxon>Cytophagia</taxon>
        <taxon>Cytophagales</taxon>
        <taxon>Persicobacteraceae</taxon>
        <taxon>Persicobacter</taxon>
    </lineage>
</organism>
<dbReference type="Gene3D" id="2.60.40.10">
    <property type="entry name" value="Immunoglobulins"/>
    <property type="match status" value="2"/>
</dbReference>
<dbReference type="EMBL" id="AP025293">
    <property type="protein sequence ID" value="BDD01095.1"/>
    <property type="molecule type" value="Genomic_DNA"/>
</dbReference>
<evidence type="ECO:0000313" key="9">
    <source>
        <dbReference type="EMBL" id="BDD01095.1"/>
    </source>
</evidence>
<feature type="domain" description="Glycosyl hydrolases family 2 sugar binding" evidence="7">
    <location>
        <begin position="63"/>
        <end position="163"/>
    </location>
</feature>
<dbReference type="SUPFAM" id="SSF49785">
    <property type="entry name" value="Galactose-binding domain-like"/>
    <property type="match status" value="1"/>
</dbReference>
<dbReference type="PANTHER" id="PTHR42732:SF1">
    <property type="entry name" value="BETA-MANNOSIDASE"/>
    <property type="match status" value="1"/>
</dbReference>
<keyword evidence="9" id="KW-0614">Plasmid</keyword>
<protein>
    <submittedName>
        <fullName evidence="9">Beta-galactosidase</fullName>
    </submittedName>
</protein>
<keyword evidence="3" id="KW-0326">Glycosidase</keyword>
<name>A0ABN6LD39_9BACT</name>
<dbReference type="Pfam" id="PF02836">
    <property type="entry name" value="Glyco_hydro_2_C"/>
    <property type="match status" value="1"/>
</dbReference>
<dbReference type="Gene3D" id="2.60.120.260">
    <property type="entry name" value="Galactose-binding domain-like"/>
    <property type="match status" value="1"/>
</dbReference>
<evidence type="ECO:0000313" key="10">
    <source>
        <dbReference type="Proteomes" id="UP001354989"/>
    </source>
</evidence>
<evidence type="ECO:0000256" key="4">
    <source>
        <dbReference type="SAM" id="SignalP"/>
    </source>
</evidence>
<dbReference type="InterPro" id="IPR013783">
    <property type="entry name" value="Ig-like_fold"/>
</dbReference>